<reference evidence="6 7" key="1">
    <citation type="submission" date="2023-08" db="EMBL/GenBank/DDBJ databases">
        <authorList>
            <person name="Park J.-S."/>
        </authorList>
    </citation>
    <scope>NUCLEOTIDE SEQUENCE [LARGE SCALE GENOMIC DNA]</scope>
    <source>
        <strain evidence="6 7">2205SS18-9</strain>
    </source>
</reference>
<dbReference type="SUPFAM" id="SSF55816">
    <property type="entry name" value="5'-nucleotidase (syn. UDP-sugar hydrolase), C-terminal domain"/>
    <property type="match status" value="1"/>
</dbReference>
<evidence type="ECO:0000259" key="5">
    <source>
        <dbReference type="Pfam" id="PF02872"/>
    </source>
</evidence>
<name>A0ABT9IZN2_9BACL</name>
<protein>
    <submittedName>
        <fullName evidence="6">Bifunctional UDP-sugar hydrolase/5'-nucleotidase</fullName>
    </submittedName>
</protein>
<dbReference type="SUPFAM" id="SSF56300">
    <property type="entry name" value="Metallo-dependent phosphatases"/>
    <property type="match status" value="1"/>
</dbReference>
<dbReference type="Gene3D" id="3.90.780.10">
    <property type="entry name" value="5'-Nucleotidase, C-terminal domain"/>
    <property type="match status" value="1"/>
</dbReference>
<dbReference type="PRINTS" id="PR01607">
    <property type="entry name" value="APYRASEFAMLY"/>
</dbReference>
<keyword evidence="3" id="KW-0812">Transmembrane</keyword>
<keyword evidence="3" id="KW-0472">Membrane</keyword>
<dbReference type="InterPro" id="IPR029052">
    <property type="entry name" value="Metallo-depent_PP-like"/>
</dbReference>
<evidence type="ECO:0000259" key="4">
    <source>
        <dbReference type="Pfam" id="PF00149"/>
    </source>
</evidence>
<dbReference type="Pfam" id="PF02872">
    <property type="entry name" value="5_nucleotid_C"/>
    <property type="match status" value="1"/>
</dbReference>
<keyword evidence="2 6" id="KW-0378">Hydrolase</keyword>
<dbReference type="InterPro" id="IPR006179">
    <property type="entry name" value="5_nucleotidase/apyrase"/>
</dbReference>
<keyword evidence="3" id="KW-1133">Transmembrane helix</keyword>
<dbReference type="GO" id="GO:0016787">
    <property type="term" value="F:hydrolase activity"/>
    <property type="evidence" value="ECO:0007669"/>
    <property type="project" value="UniProtKB-KW"/>
</dbReference>
<accession>A0ABT9IZN2</accession>
<keyword evidence="1" id="KW-0732">Signal</keyword>
<evidence type="ECO:0000256" key="2">
    <source>
        <dbReference type="RuleBase" id="RU362119"/>
    </source>
</evidence>
<evidence type="ECO:0000256" key="3">
    <source>
        <dbReference type="SAM" id="Phobius"/>
    </source>
</evidence>
<dbReference type="Gene3D" id="3.60.21.10">
    <property type="match status" value="1"/>
</dbReference>
<keyword evidence="7" id="KW-1185">Reference proteome</keyword>
<dbReference type="Pfam" id="PF00149">
    <property type="entry name" value="Metallophos"/>
    <property type="match status" value="1"/>
</dbReference>
<evidence type="ECO:0000256" key="1">
    <source>
        <dbReference type="ARBA" id="ARBA00022729"/>
    </source>
</evidence>
<dbReference type="EMBL" id="JAVAMP010000003">
    <property type="protein sequence ID" value="MDP5274592.1"/>
    <property type="molecule type" value="Genomic_DNA"/>
</dbReference>
<dbReference type="PANTHER" id="PTHR11575:SF24">
    <property type="entry name" value="5'-NUCLEOTIDASE"/>
    <property type="match status" value="1"/>
</dbReference>
<organism evidence="6 7">
    <name type="scientific">Chengkuizengella axinellae</name>
    <dbReference type="NCBI Taxonomy" id="3064388"/>
    <lineage>
        <taxon>Bacteria</taxon>
        <taxon>Bacillati</taxon>
        <taxon>Bacillota</taxon>
        <taxon>Bacilli</taxon>
        <taxon>Bacillales</taxon>
        <taxon>Paenibacillaceae</taxon>
        <taxon>Chengkuizengella</taxon>
    </lineage>
</organism>
<evidence type="ECO:0000313" key="6">
    <source>
        <dbReference type="EMBL" id="MDP5274592.1"/>
    </source>
</evidence>
<sequence length="530" mass="59099">MNEKQSVKKYTNVIVLGFILFAAMMFILIKTINFNDVLLKIGYYDQKISIVNTADIHGHIIYEEANGGYYSVDEVNYQMGMPLMKSIVDEIKESNPNHLFLDSGDMFHGTNEANINEGEGIVKIANLMGYDAMVAGNHDFNFGFERMIEIKNELQFPILTANVHKDGELVFDQYKVVEVGGKKIGLFGLIVPESKSNMNVIDSNGIMFEDPLIASERVIPLLKEEGVDAIILISHLGDEVDKELVQKVDGIDLVLSGHHHWLYQEAEKVKNSYVVEAGGYSTHVGHAEMYFKDGRVEKVAWEVLQTTDLSREDTQLAEVANVYYEIALEQGKEVVGESTVDLNGIRSQVRSTETNLANLITDAMKIEGDAEIALLNGGGIRESIPSGSINLYNIGKPLPFVNSLVTVEMKGEKIYEALERGLREWPNGSNNGGFLHVSGINYEFDGSKPAGERLVNVIKNGKPLDKNTLYKVATNDFLVNGGDDFEEFEDADLISRGKLLREVLADYIQKESRVSPQVEGRITILNQRYN</sequence>
<feature type="transmembrane region" description="Helical" evidence="3">
    <location>
        <begin position="12"/>
        <end position="29"/>
    </location>
</feature>
<dbReference type="InterPro" id="IPR036907">
    <property type="entry name" value="5'-Nucleotdase_C_sf"/>
</dbReference>
<dbReference type="CDD" id="cd00845">
    <property type="entry name" value="MPP_UshA_N_like"/>
    <property type="match status" value="1"/>
</dbReference>
<comment type="similarity">
    <text evidence="2">Belongs to the 5'-nucleotidase family.</text>
</comment>
<feature type="domain" description="Calcineurin-like phosphoesterase" evidence="4">
    <location>
        <begin position="49"/>
        <end position="261"/>
    </location>
</feature>
<dbReference type="InterPro" id="IPR008334">
    <property type="entry name" value="5'-Nucleotdase_C"/>
</dbReference>
<dbReference type="RefSeq" id="WP_305991895.1">
    <property type="nucleotide sequence ID" value="NZ_JAVAMP010000003.1"/>
</dbReference>
<feature type="domain" description="5'-Nucleotidase C-terminal" evidence="5">
    <location>
        <begin position="334"/>
        <end position="488"/>
    </location>
</feature>
<dbReference type="PANTHER" id="PTHR11575">
    <property type="entry name" value="5'-NUCLEOTIDASE-RELATED"/>
    <property type="match status" value="1"/>
</dbReference>
<gene>
    <name evidence="6" type="ORF">Q5Y73_10765</name>
</gene>
<keyword evidence="2" id="KW-0547">Nucleotide-binding</keyword>
<dbReference type="Proteomes" id="UP001231941">
    <property type="component" value="Unassembled WGS sequence"/>
</dbReference>
<proteinExistence type="inferred from homology"/>
<dbReference type="InterPro" id="IPR004843">
    <property type="entry name" value="Calcineurin-like_PHP"/>
</dbReference>
<comment type="caution">
    <text evidence="6">The sequence shown here is derived from an EMBL/GenBank/DDBJ whole genome shotgun (WGS) entry which is preliminary data.</text>
</comment>
<evidence type="ECO:0000313" key="7">
    <source>
        <dbReference type="Proteomes" id="UP001231941"/>
    </source>
</evidence>